<accession>E8NHH5</accession>
<feature type="transmembrane region" description="Helical" evidence="2">
    <location>
        <begin position="152"/>
        <end position="172"/>
    </location>
</feature>
<evidence type="ECO:0000256" key="2">
    <source>
        <dbReference type="SAM" id="Phobius"/>
    </source>
</evidence>
<dbReference type="VEuPathDB" id="TriTrypDB:LmxM.30.0450b"/>
<dbReference type="GeneID" id="13451360"/>
<gene>
    <name evidence="3" type="ORF">LmxM_30_0450c_1</name>
</gene>
<dbReference type="RefSeq" id="XP_003886574.1">
    <property type="nucleotide sequence ID" value="XM_003886525.1"/>
</dbReference>
<dbReference type="PhylomeDB" id="E8NHH5"/>
<keyword evidence="2" id="KW-0812">Transmembrane</keyword>
<dbReference type="PANTHER" id="PTHR33297:SF4">
    <property type="entry name" value="AMASTIN"/>
    <property type="match status" value="1"/>
</dbReference>
<feature type="transmembrane region" description="Helical" evidence="2">
    <location>
        <begin position="81"/>
        <end position="101"/>
    </location>
</feature>
<feature type="region of interest" description="Disordered" evidence="1">
    <location>
        <begin position="178"/>
        <end position="211"/>
    </location>
</feature>
<name>E8NHH5_LEIMU</name>
<sequence>MAVNLGVIVYVVLQLIAFVFVMIGTGVDMFYIKPEGSFGLRVCVTLWGVKTDCRKPKVTNPSDFRWALCPRIRDNFRVAQAFAIISIFVYGFAFLFGFLLLYFCALFRWVCLALNIVGAVTAGVVWVLMVVTYRIEDPRCQQLSRGFDFGTGFGLILCAWVLDILDLIFLMLPWQLGESGESEESKEHTEEMEEEESKPEEEDVELKVTEE</sequence>
<evidence type="ECO:0000313" key="3">
    <source>
        <dbReference type="EMBL" id="CBZ40950.1"/>
    </source>
</evidence>
<feature type="transmembrane region" description="Helical" evidence="2">
    <location>
        <begin position="6"/>
        <end position="31"/>
    </location>
</feature>
<comment type="caution">
    <text evidence="3">The sequence shown here is derived from an EMBL/GenBank/DDBJ whole genome shotgun (WGS) entry which is preliminary data.</text>
</comment>
<dbReference type="PANTHER" id="PTHR33297">
    <property type="entry name" value="AMASTIN-LIKE SURFACE PROTEIN-LIKE PROTEIN-RELATED"/>
    <property type="match status" value="1"/>
</dbReference>
<reference evidence="3 4" key="1">
    <citation type="journal article" date="2011" name="Genome Res.">
        <title>Chromosome and gene copy number variation allow major structural change between species and strains of Leishmania.</title>
        <authorList>
            <person name="Rogers M.B."/>
            <person name="Hilley J.D."/>
            <person name="Dickens N.J."/>
            <person name="Wilkes J."/>
            <person name="Bates P.A."/>
            <person name="Depledge D.P."/>
            <person name="Harris D."/>
            <person name="Her Y."/>
            <person name="Herzyk P."/>
            <person name="Imamura H."/>
            <person name="Otto T.D."/>
            <person name="Sanders M."/>
            <person name="Seeger K."/>
            <person name="Dujardin J.C."/>
            <person name="Berriman M."/>
            <person name="Smith D.F."/>
            <person name="Hertz-Fowler C."/>
            <person name="Mottram J.C."/>
        </authorList>
    </citation>
    <scope>NUCLEOTIDE SEQUENCE [LARGE SCALE GENOMIC DNA]</scope>
    <source>
        <strain evidence="3 4">MHOM/GT/2001/U1103</strain>
    </source>
</reference>
<feature type="transmembrane region" description="Helical" evidence="2">
    <location>
        <begin position="107"/>
        <end position="131"/>
    </location>
</feature>
<dbReference type="Proteomes" id="UP000007259">
    <property type="component" value="Unassembled WGS sequence"/>
</dbReference>
<dbReference type="AlphaFoldDB" id="E8NHH5"/>
<organism evidence="3 4">
    <name type="scientific">Leishmania mexicana (strain MHOM/GT/2001/U1103)</name>
    <dbReference type="NCBI Taxonomy" id="929439"/>
    <lineage>
        <taxon>Eukaryota</taxon>
        <taxon>Discoba</taxon>
        <taxon>Euglenozoa</taxon>
        <taxon>Kinetoplastea</taxon>
        <taxon>Metakinetoplastina</taxon>
        <taxon>Trypanosomatida</taxon>
        <taxon>Trypanosomatidae</taxon>
        <taxon>Leishmaniinae</taxon>
        <taxon>Leishmania</taxon>
    </lineage>
</organism>
<keyword evidence="2" id="KW-1133">Transmembrane helix</keyword>
<keyword evidence="2" id="KW-0472">Membrane</keyword>
<evidence type="ECO:0000256" key="1">
    <source>
        <dbReference type="SAM" id="MobiDB-lite"/>
    </source>
</evidence>
<feature type="compositionally biased region" description="Acidic residues" evidence="1">
    <location>
        <begin position="190"/>
        <end position="204"/>
    </location>
</feature>
<protein>
    <submittedName>
        <fullName evidence="3">Uncharacterized protein</fullName>
    </submittedName>
</protein>
<dbReference type="InterPro" id="IPR009944">
    <property type="entry name" value="Amastin"/>
</dbReference>
<dbReference type="KEGG" id="lmi:LmxM_30_0450c_1"/>
<dbReference type="EMBL" id="CADB01000225">
    <property type="protein sequence ID" value="CBZ40950.1"/>
    <property type="molecule type" value="Genomic_DNA"/>
</dbReference>
<dbReference type="Pfam" id="PF07344">
    <property type="entry name" value="Amastin"/>
    <property type="match status" value="1"/>
</dbReference>
<evidence type="ECO:0000313" key="4">
    <source>
        <dbReference type="Proteomes" id="UP000007259"/>
    </source>
</evidence>
<proteinExistence type="predicted"/>
<keyword evidence="4" id="KW-1185">Reference proteome</keyword>
<dbReference type="OrthoDB" id="244479at2759"/>